<evidence type="ECO:0000313" key="1">
    <source>
        <dbReference type="EMBL" id="CAK5094201.1"/>
    </source>
</evidence>
<dbReference type="EMBL" id="CAVMJV010000096">
    <property type="protein sequence ID" value="CAK5094201.1"/>
    <property type="molecule type" value="Genomic_DNA"/>
</dbReference>
<comment type="caution">
    <text evidence="1">The sequence shown here is derived from an EMBL/GenBank/DDBJ whole genome shotgun (WGS) entry which is preliminary data.</text>
</comment>
<sequence length="90" mass="10946">MGYSTCESISIMLKYIRRNLKRKKIFYKKIFFVFCVSCPPECRERRLIFLPFCLLSFLSKISIFNFFPFSCLFIKNAYILKFFKIHFVLL</sequence>
<organism evidence="1 2">
    <name type="scientific">Meloidogyne enterolobii</name>
    <name type="common">Root-knot nematode worm</name>
    <name type="synonym">Meloidogyne mayaguensis</name>
    <dbReference type="NCBI Taxonomy" id="390850"/>
    <lineage>
        <taxon>Eukaryota</taxon>
        <taxon>Metazoa</taxon>
        <taxon>Ecdysozoa</taxon>
        <taxon>Nematoda</taxon>
        <taxon>Chromadorea</taxon>
        <taxon>Rhabditida</taxon>
        <taxon>Tylenchina</taxon>
        <taxon>Tylenchomorpha</taxon>
        <taxon>Tylenchoidea</taxon>
        <taxon>Meloidogynidae</taxon>
        <taxon>Meloidogyninae</taxon>
        <taxon>Meloidogyne</taxon>
    </lineage>
</organism>
<name>A0ACB1AQM9_MELEN</name>
<dbReference type="Proteomes" id="UP001497535">
    <property type="component" value="Unassembled WGS sequence"/>
</dbReference>
<accession>A0ACB1AQM9</accession>
<evidence type="ECO:0000313" key="2">
    <source>
        <dbReference type="Proteomes" id="UP001497535"/>
    </source>
</evidence>
<reference evidence="1" key="1">
    <citation type="submission" date="2023-11" db="EMBL/GenBank/DDBJ databases">
        <authorList>
            <person name="Poullet M."/>
        </authorList>
    </citation>
    <scope>NUCLEOTIDE SEQUENCE</scope>
    <source>
        <strain evidence="1">E1834</strain>
    </source>
</reference>
<protein>
    <submittedName>
        <fullName evidence="1">Uncharacterized protein</fullName>
    </submittedName>
</protein>
<gene>
    <name evidence="1" type="ORF">MENTE1834_LOCUS40550</name>
</gene>
<proteinExistence type="predicted"/>
<keyword evidence="2" id="KW-1185">Reference proteome</keyword>